<name>A0A1V5SYZ5_9BACT</name>
<dbReference type="PANTHER" id="PTHR43542:SF1">
    <property type="entry name" value="METHYLTRANSFERASE"/>
    <property type="match status" value="1"/>
</dbReference>
<keyword evidence="1 3" id="KW-0489">Methyltransferase</keyword>
<dbReference type="SUPFAM" id="SSF53335">
    <property type="entry name" value="S-adenosyl-L-methionine-dependent methyltransferases"/>
    <property type="match status" value="1"/>
</dbReference>
<reference evidence="3" key="1">
    <citation type="submission" date="2017-02" db="EMBL/GenBank/DDBJ databases">
        <title>Delving into the versatile metabolic prowess of the omnipresent phylum Bacteroidetes.</title>
        <authorList>
            <person name="Nobu M.K."/>
            <person name="Mei R."/>
            <person name="Narihiro T."/>
            <person name="Kuroda K."/>
            <person name="Liu W.-T."/>
        </authorList>
    </citation>
    <scope>NUCLEOTIDE SEQUENCE</scope>
    <source>
        <strain evidence="3">ADurb.Bin276</strain>
    </source>
</reference>
<sequence>MGYLYITGGSIRNRKIIGPQNQKTRPMQAFLRKTLFDLMPLSLEKSIIWDIFAGSGAIGLEALSRGAGKVFFVEKDIKMTTVIGRNVKLCGFQEQSQVLLADYFDLKRWVSRVEPPEIVFLDPPFPINPVEVLEKMYNLFELVKNSLIVIRFSKKSNPSLECPFYRVIIRRAYGDSALLFGSFE</sequence>
<evidence type="ECO:0000256" key="1">
    <source>
        <dbReference type="ARBA" id="ARBA00022603"/>
    </source>
</evidence>
<dbReference type="CDD" id="cd02440">
    <property type="entry name" value="AdoMet_MTases"/>
    <property type="match status" value="1"/>
</dbReference>
<accession>A0A1V5SYZ5</accession>
<dbReference type="Proteomes" id="UP000485569">
    <property type="component" value="Unassembled WGS sequence"/>
</dbReference>
<dbReference type="InterPro" id="IPR029063">
    <property type="entry name" value="SAM-dependent_MTases_sf"/>
</dbReference>
<dbReference type="PANTHER" id="PTHR43542">
    <property type="entry name" value="METHYLTRANSFERASE"/>
    <property type="match status" value="1"/>
</dbReference>
<dbReference type="PIRSF" id="PIRSF004553">
    <property type="entry name" value="CHP00095"/>
    <property type="match status" value="1"/>
</dbReference>
<comment type="caution">
    <text evidence="3">The sequence shown here is derived from an EMBL/GenBank/DDBJ whole genome shotgun (WGS) entry which is preliminary data.</text>
</comment>
<gene>
    <name evidence="3" type="primary">rsmD</name>
    <name evidence="3" type="ORF">BWY41_00776</name>
</gene>
<dbReference type="Gene3D" id="3.40.50.150">
    <property type="entry name" value="Vaccinia Virus protein VP39"/>
    <property type="match status" value="1"/>
</dbReference>
<evidence type="ECO:0000256" key="2">
    <source>
        <dbReference type="ARBA" id="ARBA00022679"/>
    </source>
</evidence>
<evidence type="ECO:0000313" key="3">
    <source>
        <dbReference type="EMBL" id="OQA59747.1"/>
    </source>
</evidence>
<dbReference type="AlphaFoldDB" id="A0A1V5SYZ5"/>
<organism evidence="3">
    <name type="scientific">Candidatus Atribacter allofermentans</name>
    <dbReference type="NCBI Taxonomy" id="1852833"/>
    <lineage>
        <taxon>Bacteria</taxon>
        <taxon>Pseudomonadati</taxon>
        <taxon>Atribacterota</taxon>
        <taxon>Atribacteria</taxon>
        <taxon>Atribacterales</taxon>
        <taxon>Atribacteraceae</taxon>
        <taxon>Atribacter</taxon>
    </lineage>
</organism>
<dbReference type="EC" id="2.1.1.171" evidence="3"/>
<proteinExistence type="predicted"/>
<dbReference type="InterPro" id="IPR004398">
    <property type="entry name" value="RNA_MeTrfase_RsmD"/>
</dbReference>
<dbReference type="Pfam" id="PF03602">
    <property type="entry name" value="Cons_hypoth95"/>
    <property type="match status" value="1"/>
</dbReference>
<protein>
    <submittedName>
        <fullName evidence="3">Ribosomal RNA small subunit methyltransferase D</fullName>
        <ecNumber evidence="3">2.1.1.171</ecNumber>
    </submittedName>
</protein>
<dbReference type="EMBL" id="MWBQ01000047">
    <property type="protein sequence ID" value="OQA59747.1"/>
    <property type="molecule type" value="Genomic_DNA"/>
</dbReference>
<keyword evidence="2 3" id="KW-0808">Transferase</keyword>
<dbReference type="GO" id="GO:0052913">
    <property type="term" value="F:16S rRNA (guanine(966)-N(2))-methyltransferase activity"/>
    <property type="evidence" value="ECO:0007669"/>
    <property type="project" value="UniProtKB-EC"/>
</dbReference>